<dbReference type="GO" id="GO:0016887">
    <property type="term" value="F:ATP hydrolysis activity"/>
    <property type="evidence" value="ECO:0007669"/>
    <property type="project" value="InterPro"/>
</dbReference>
<dbReference type="InterPro" id="IPR017871">
    <property type="entry name" value="ABC_transporter-like_CS"/>
</dbReference>
<evidence type="ECO:0000256" key="9">
    <source>
        <dbReference type="ARBA" id="ARBA00023136"/>
    </source>
</evidence>
<evidence type="ECO:0000256" key="13">
    <source>
        <dbReference type="ARBA" id="ARBA00048610"/>
    </source>
</evidence>
<evidence type="ECO:0000256" key="5">
    <source>
        <dbReference type="ARBA" id="ARBA00022741"/>
    </source>
</evidence>
<dbReference type="GO" id="GO:0015413">
    <property type="term" value="F:ABC-type nickel transporter activity"/>
    <property type="evidence" value="ECO:0007669"/>
    <property type="project" value="UniProtKB-EC"/>
</dbReference>
<dbReference type="PROSITE" id="PS50893">
    <property type="entry name" value="ABC_TRANSPORTER_2"/>
    <property type="match status" value="1"/>
</dbReference>
<dbReference type="Gene3D" id="3.40.50.300">
    <property type="entry name" value="P-loop containing nucleotide triphosphate hydrolases"/>
    <property type="match status" value="1"/>
</dbReference>
<comment type="subcellular location">
    <subcellularLocation>
        <location evidence="1">Cell inner membrane</location>
        <topology evidence="1">Peripheral membrane protein</topology>
    </subcellularLocation>
</comment>
<dbReference type="CDD" id="cd03257">
    <property type="entry name" value="ABC_NikE_OppD_transporters"/>
    <property type="match status" value="1"/>
</dbReference>
<dbReference type="PATRIC" id="fig|1189611.3.peg.3702"/>
<keyword evidence="9" id="KW-0472">Membrane</keyword>
<evidence type="ECO:0000256" key="2">
    <source>
        <dbReference type="ARBA" id="ARBA00005417"/>
    </source>
</evidence>
<evidence type="ECO:0000256" key="7">
    <source>
        <dbReference type="ARBA" id="ARBA00022967"/>
    </source>
</evidence>
<keyword evidence="5" id="KW-0547">Nucleotide-binding</keyword>
<dbReference type="SUPFAM" id="SSF52540">
    <property type="entry name" value="P-loop containing nucleoside triphosphate hydrolases"/>
    <property type="match status" value="1"/>
</dbReference>
<dbReference type="InterPro" id="IPR027417">
    <property type="entry name" value="P-loop_NTPase"/>
</dbReference>
<evidence type="ECO:0000256" key="4">
    <source>
        <dbReference type="ARBA" id="ARBA00022475"/>
    </source>
</evidence>
<evidence type="ECO:0000256" key="1">
    <source>
        <dbReference type="ARBA" id="ARBA00004417"/>
    </source>
</evidence>
<dbReference type="InterPro" id="IPR003593">
    <property type="entry name" value="AAA+_ATPase"/>
</dbReference>
<organism evidence="16 17">
    <name type="scientific">Nitratireductor aquibiodomus RA22</name>
    <dbReference type="NCBI Taxonomy" id="1189611"/>
    <lineage>
        <taxon>Bacteria</taxon>
        <taxon>Pseudomonadati</taxon>
        <taxon>Pseudomonadota</taxon>
        <taxon>Alphaproteobacteria</taxon>
        <taxon>Hyphomicrobiales</taxon>
        <taxon>Phyllobacteriaceae</taxon>
        <taxon>Nitratireductor</taxon>
    </lineage>
</organism>
<dbReference type="InterPro" id="IPR003439">
    <property type="entry name" value="ABC_transporter-like_ATP-bd"/>
</dbReference>
<keyword evidence="7" id="KW-1278">Translocase</keyword>
<dbReference type="NCBIfam" id="TIGR01727">
    <property type="entry name" value="oligo_HPY"/>
    <property type="match status" value="1"/>
</dbReference>
<dbReference type="RefSeq" id="WP_007009942.1">
    <property type="nucleotide sequence ID" value="NZ_AJXZ01000049.1"/>
</dbReference>
<dbReference type="OrthoDB" id="9815712at2"/>
<dbReference type="InterPro" id="IPR050388">
    <property type="entry name" value="ABC_Ni/Peptide_Import"/>
</dbReference>
<evidence type="ECO:0000256" key="3">
    <source>
        <dbReference type="ARBA" id="ARBA00022448"/>
    </source>
</evidence>
<dbReference type="Proteomes" id="UP000004622">
    <property type="component" value="Unassembled WGS sequence"/>
</dbReference>
<dbReference type="PANTHER" id="PTHR43297">
    <property type="entry name" value="OLIGOPEPTIDE TRANSPORT ATP-BINDING PROTEIN APPD"/>
    <property type="match status" value="1"/>
</dbReference>
<evidence type="ECO:0000256" key="6">
    <source>
        <dbReference type="ARBA" id="ARBA00022840"/>
    </source>
</evidence>
<comment type="subunit">
    <text evidence="10">The complex is composed of two ATP-binding proteins (NikD and NikE), two transmembrane proteins (NikB and NikC) and a solute-binding protein (NikA).</text>
</comment>
<keyword evidence="6" id="KW-0067">ATP-binding</keyword>
<dbReference type="Pfam" id="PF08352">
    <property type="entry name" value="oligo_HPY"/>
    <property type="match status" value="1"/>
</dbReference>
<feature type="region of interest" description="Disordered" evidence="14">
    <location>
        <begin position="318"/>
        <end position="345"/>
    </location>
</feature>
<keyword evidence="3" id="KW-0813">Transport</keyword>
<dbReference type="EC" id="7.2.2.11" evidence="11"/>
<evidence type="ECO:0000256" key="10">
    <source>
        <dbReference type="ARBA" id="ARBA00038669"/>
    </source>
</evidence>
<dbReference type="PANTHER" id="PTHR43297:SF13">
    <property type="entry name" value="NICKEL ABC TRANSPORTER, ATP-BINDING PROTEIN"/>
    <property type="match status" value="1"/>
</dbReference>
<proteinExistence type="inferred from homology"/>
<dbReference type="PROSITE" id="PS00211">
    <property type="entry name" value="ABC_TRANSPORTER_1"/>
    <property type="match status" value="1"/>
</dbReference>
<evidence type="ECO:0000256" key="11">
    <source>
        <dbReference type="ARBA" id="ARBA00039098"/>
    </source>
</evidence>
<comment type="caution">
    <text evidence="16">The sequence shown here is derived from an EMBL/GenBank/DDBJ whole genome shotgun (WGS) entry which is preliminary data.</text>
</comment>
<dbReference type="GO" id="GO:0005524">
    <property type="term" value="F:ATP binding"/>
    <property type="evidence" value="ECO:0007669"/>
    <property type="project" value="UniProtKB-KW"/>
</dbReference>
<dbReference type="InterPro" id="IPR013563">
    <property type="entry name" value="Oligopep_ABC_C"/>
</dbReference>
<reference evidence="16 17" key="1">
    <citation type="journal article" date="2012" name="J. Bacteriol.">
        <title>Genome Sequence of Nitratireductor aquibiodomus Strain RA22.</title>
        <authorList>
            <person name="Singh A."/>
            <person name="Jangir P.K."/>
            <person name="Kumari C."/>
            <person name="Sharma R."/>
        </authorList>
    </citation>
    <scope>NUCLEOTIDE SEQUENCE [LARGE SCALE GENOMIC DNA]</scope>
    <source>
        <strain evidence="16 17">RA22</strain>
    </source>
</reference>
<evidence type="ECO:0000256" key="8">
    <source>
        <dbReference type="ARBA" id="ARBA00023065"/>
    </source>
</evidence>
<comment type="catalytic activity">
    <reaction evidence="13">
        <text>Ni(2+)(out) + ATP + H2O = Ni(2+)(in) + ADP + phosphate + H(+)</text>
        <dbReference type="Rhea" id="RHEA:15557"/>
        <dbReference type="ChEBI" id="CHEBI:15377"/>
        <dbReference type="ChEBI" id="CHEBI:15378"/>
        <dbReference type="ChEBI" id="CHEBI:30616"/>
        <dbReference type="ChEBI" id="CHEBI:43474"/>
        <dbReference type="ChEBI" id="CHEBI:49786"/>
        <dbReference type="ChEBI" id="CHEBI:456216"/>
        <dbReference type="EC" id="7.2.2.11"/>
    </reaction>
    <physiologicalReaction direction="left-to-right" evidence="13">
        <dbReference type="Rhea" id="RHEA:15558"/>
    </physiologicalReaction>
</comment>
<dbReference type="FunFam" id="3.40.50.300:FF:000016">
    <property type="entry name" value="Oligopeptide ABC transporter ATP-binding component"/>
    <property type="match status" value="1"/>
</dbReference>
<dbReference type="SMART" id="SM00382">
    <property type="entry name" value="AAA"/>
    <property type="match status" value="1"/>
</dbReference>
<dbReference type="Pfam" id="PF00005">
    <property type="entry name" value="ABC_tran"/>
    <property type="match status" value="1"/>
</dbReference>
<dbReference type="GO" id="GO:0015833">
    <property type="term" value="P:peptide transport"/>
    <property type="evidence" value="ECO:0007669"/>
    <property type="project" value="InterPro"/>
</dbReference>
<gene>
    <name evidence="16" type="ORF">A33O_18344</name>
</gene>
<accession>I5BST3</accession>
<evidence type="ECO:0000256" key="14">
    <source>
        <dbReference type="SAM" id="MobiDB-lite"/>
    </source>
</evidence>
<evidence type="ECO:0000256" key="12">
    <source>
        <dbReference type="ARBA" id="ARBA00044143"/>
    </source>
</evidence>
<dbReference type="AlphaFoldDB" id="I5BST3"/>
<dbReference type="GO" id="GO:0005886">
    <property type="term" value="C:plasma membrane"/>
    <property type="evidence" value="ECO:0007669"/>
    <property type="project" value="UniProtKB-SubCell"/>
</dbReference>
<evidence type="ECO:0000313" key="17">
    <source>
        <dbReference type="Proteomes" id="UP000004622"/>
    </source>
</evidence>
<protein>
    <recommendedName>
        <fullName evidence="12">Nickel import system ATP-binding protein NikD</fullName>
        <ecNumber evidence="11">7.2.2.11</ecNumber>
    </recommendedName>
</protein>
<sequence length="345" mass="37771">MDTLPVINVSGLDVEYRTATGPARALRDVEIAVHQGERVGLVGESGCGKSTLLRTVMGVLPPNGKATGGSIRLGDDDLLMMSGKERRRVSWAEISMIPQSALNALNPVKRIDAQILEAVRAHRKIGKREGRDLVARLFTMVGVDPARASDYPHQFSGGMRQRVLIAMSLALSPRLIVADEPTTALDVVVQDQIFRQLRALQEERSFAMILVTHDIALVVENCQRICVMYAGMIVETGATGDILATPRHPYTIGLLNAVSVLGRNREPIAIPGSPPNLFEKLDGCRFAPRCPLASARCHREVPENTDLGNGQHVRCHHHDQAEDFARRAGSPETWRQAHAGVDELR</sequence>
<dbReference type="EMBL" id="AJXZ01000049">
    <property type="protein sequence ID" value="EIM72635.1"/>
    <property type="molecule type" value="Genomic_DNA"/>
</dbReference>
<keyword evidence="4" id="KW-1003">Cell membrane</keyword>
<comment type="similarity">
    <text evidence="2">Belongs to the ABC transporter superfamily.</text>
</comment>
<evidence type="ECO:0000259" key="15">
    <source>
        <dbReference type="PROSITE" id="PS50893"/>
    </source>
</evidence>
<feature type="domain" description="ABC transporter" evidence="15">
    <location>
        <begin position="9"/>
        <end position="255"/>
    </location>
</feature>
<name>I5BST3_9HYPH</name>
<keyword evidence="8" id="KW-0406">Ion transport</keyword>
<evidence type="ECO:0000313" key="16">
    <source>
        <dbReference type="EMBL" id="EIM72635.1"/>
    </source>
</evidence>